<gene>
    <name evidence="2" type="ORF">U9M48_020963</name>
</gene>
<reference evidence="2 3" key="1">
    <citation type="submission" date="2024-02" db="EMBL/GenBank/DDBJ databases">
        <title>High-quality chromosome-scale genome assembly of Pensacola bahiagrass (Paspalum notatum Flugge var. saurae).</title>
        <authorList>
            <person name="Vega J.M."/>
            <person name="Podio M."/>
            <person name="Orjuela J."/>
            <person name="Siena L.A."/>
            <person name="Pessino S.C."/>
            <person name="Combes M.C."/>
            <person name="Mariac C."/>
            <person name="Albertini E."/>
            <person name="Pupilli F."/>
            <person name="Ortiz J.P.A."/>
            <person name="Leblanc O."/>
        </authorList>
    </citation>
    <scope>NUCLEOTIDE SEQUENCE [LARGE SCALE GENOMIC DNA]</scope>
    <source>
        <strain evidence="2">R1</strain>
        <tissue evidence="2">Leaf</tissue>
    </source>
</reference>
<dbReference type="PANTHER" id="PTHR36617:SF16">
    <property type="entry name" value="OS04G0516500 PROTEIN"/>
    <property type="match status" value="1"/>
</dbReference>
<sequence length="325" mass="36979">MLKLLHRLYAAVSSSWASWVREHACLATLNGDLHGNHWDVLRSLLPLYRAITSVKVGDGRCTLLWHDAWHGMDDLATKFPALHSHCRPSDISVREAVDRGIEPFLVSRLTPRAEEELAKLNVIINTTLVSETPDRRLSDLTNADGKLCTSRLYKILKHEDSHSSSAADFVWQNQAPPRVQFFWWLAVNKRIQCRDNLMKKHIVQSAACEECGDACETTSHILFECRVAQAFWNRIGFHVPVGFDVGDIAELHRPSHVPAKHYTMFVLLCGWQLWKRRNNLIFRGEAQSLNQILMACRAEATLWGHRLPSGDAAVATEWCLVFNVQ</sequence>
<evidence type="ECO:0000313" key="2">
    <source>
        <dbReference type="EMBL" id="WVZ72521.1"/>
    </source>
</evidence>
<accession>A0AAQ3WT47</accession>
<dbReference type="EMBL" id="CP144748">
    <property type="protein sequence ID" value="WVZ72521.1"/>
    <property type="molecule type" value="Genomic_DNA"/>
</dbReference>
<organism evidence="2 3">
    <name type="scientific">Paspalum notatum var. saurae</name>
    <dbReference type="NCBI Taxonomy" id="547442"/>
    <lineage>
        <taxon>Eukaryota</taxon>
        <taxon>Viridiplantae</taxon>
        <taxon>Streptophyta</taxon>
        <taxon>Embryophyta</taxon>
        <taxon>Tracheophyta</taxon>
        <taxon>Spermatophyta</taxon>
        <taxon>Magnoliopsida</taxon>
        <taxon>Liliopsida</taxon>
        <taxon>Poales</taxon>
        <taxon>Poaceae</taxon>
        <taxon>PACMAD clade</taxon>
        <taxon>Panicoideae</taxon>
        <taxon>Andropogonodae</taxon>
        <taxon>Paspaleae</taxon>
        <taxon>Paspalinae</taxon>
        <taxon>Paspalum</taxon>
    </lineage>
</organism>
<dbReference type="InterPro" id="IPR026960">
    <property type="entry name" value="RVT-Znf"/>
</dbReference>
<name>A0AAQ3WT47_PASNO</name>
<feature type="domain" description="Reverse transcriptase zinc-binding" evidence="1">
    <location>
        <begin position="150"/>
        <end position="232"/>
    </location>
</feature>
<dbReference type="Proteomes" id="UP001341281">
    <property type="component" value="Chromosome 04"/>
</dbReference>
<protein>
    <recommendedName>
        <fullName evidence="1">Reverse transcriptase zinc-binding domain-containing protein</fullName>
    </recommendedName>
</protein>
<dbReference type="PANTHER" id="PTHR36617">
    <property type="entry name" value="PROTEIN, PUTATIVE-RELATED"/>
    <property type="match status" value="1"/>
</dbReference>
<evidence type="ECO:0000259" key="1">
    <source>
        <dbReference type="Pfam" id="PF13966"/>
    </source>
</evidence>
<dbReference type="AlphaFoldDB" id="A0AAQ3WT47"/>
<keyword evidence="3" id="KW-1185">Reference proteome</keyword>
<proteinExistence type="predicted"/>
<dbReference type="Pfam" id="PF13966">
    <property type="entry name" value="zf-RVT"/>
    <property type="match status" value="1"/>
</dbReference>
<evidence type="ECO:0000313" key="3">
    <source>
        <dbReference type="Proteomes" id="UP001341281"/>
    </source>
</evidence>